<dbReference type="SUPFAM" id="SSF54523">
    <property type="entry name" value="Pili subunits"/>
    <property type="match status" value="1"/>
</dbReference>
<keyword evidence="3" id="KW-1185">Reference proteome</keyword>
<dbReference type="STRING" id="1121291.SAMN02745134_00390"/>
<dbReference type="EMBL" id="FWXH01000002">
    <property type="protein sequence ID" value="SMC17620.1"/>
    <property type="molecule type" value="Genomic_DNA"/>
</dbReference>
<dbReference type="PROSITE" id="PS00409">
    <property type="entry name" value="PROKAR_NTER_METHYL"/>
    <property type="match status" value="1"/>
</dbReference>
<dbReference type="Pfam" id="PF07963">
    <property type="entry name" value="N_methyl"/>
    <property type="match status" value="1"/>
</dbReference>
<feature type="transmembrane region" description="Helical" evidence="1">
    <location>
        <begin position="12"/>
        <end position="34"/>
    </location>
</feature>
<protein>
    <submittedName>
        <fullName evidence="2">Prepilin-type N-terminal cleavage/methylation domain-containing protein</fullName>
    </submittedName>
</protein>
<gene>
    <name evidence="2" type="ORF">SAMN02745134_00390</name>
</gene>
<dbReference type="RefSeq" id="WP_084113578.1">
    <property type="nucleotide sequence ID" value="NZ_FWXH01000002.1"/>
</dbReference>
<keyword evidence="1" id="KW-1133">Transmembrane helix</keyword>
<dbReference type="AlphaFoldDB" id="A0A1W1X1H6"/>
<accession>A0A1W1X1H6</accession>
<evidence type="ECO:0000256" key="1">
    <source>
        <dbReference type="SAM" id="Phobius"/>
    </source>
</evidence>
<dbReference type="Proteomes" id="UP000192468">
    <property type="component" value="Unassembled WGS sequence"/>
</dbReference>
<proteinExistence type="predicted"/>
<keyword evidence="1" id="KW-0812">Transmembrane</keyword>
<name>A0A1W1X1H6_9CLOT</name>
<keyword evidence="1" id="KW-0472">Membrane</keyword>
<organism evidence="2 3">
    <name type="scientific">Clostridium acidisoli DSM 12555</name>
    <dbReference type="NCBI Taxonomy" id="1121291"/>
    <lineage>
        <taxon>Bacteria</taxon>
        <taxon>Bacillati</taxon>
        <taxon>Bacillota</taxon>
        <taxon>Clostridia</taxon>
        <taxon>Eubacteriales</taxon>
        <taxon>Clostridiaceae</taxon>
        <taxon>Clostridium</taxon>
    </lineage>
</organism>
<dbReference type="InterPro" id="IPR045584">
    <property type="entry name" value="Pilin-like"/>
</dbReference>
<dbReference type="InterPro" id="IPR012902">
    <property type="entry name" value="N_methyl_site"/>
</dbReference>
<sequence>MKKIKLKGFTLIELIVVISIIAILGGILIPKYVLYVNKAKEAKIEQVGRMIFTSSMRCYLNDEAFNKDDVDNAVKEDIGMDGLKVTIEDPSEDGSDISADFTTDGLRYKIIIYGDSSSYKLVKE</sequence>
<evidence type="ECO:0000313" key="2">
    <source>
        <dbReference type="EMBL" id="SMC17620.1"/>
    </source>
</evidence>
<reference evidence="2 3" key="1">
    <citation type="submission" date="2017-04" db="EMBL/GenBank/DDBJ databases">
        <authorList>
            <person name="Afonso C.L."/>
            <person name="Miller P.J."/>
            <person name="Scott M.A."/>
            <person name="Spackman E."/>
            <person name="Goraichik I."/>
            <person name="Dimitrov K.M."/>
            <person name="Suarez D.L."/>
            <person name="Swayne D.E."/>
        </authorList>
    </citation>
    <scope>NUCLEOTIDE SEQUENCE [LARGE SCALE GENOMIC DNA]</scope>
    <source>
        <strain evidence="2 3">DSM 12555</strain>
    </source>
</reference>
<dbReference type="Gene3D" id="3.30.700.10">
    <property type="entry name" value="Glycoprotein, Type 4 Pilin"/>
    <property type="match status" value="1"/>
</dbReference>
<evidence type="ECO:0000313" key="3">
    <source>
        <dbReference type="Proteomes" id="UP000192468"/>
    </source>
</evidence>
<dbReference type="NCBIfam" id="TIGR02532">
    <property type="entry name" value="IV_pilin_GFxxxE"/>
    <property type="match status" value="1"/>
</dbReference>
<dbReference type="OrthoDB" id="1937096at2"/>